<protein>
    <recommendedName>
        <fullName evidence="3">PEP-utilizing protein</fullName>
    </recommendedName>
</protein>
<evidence type="ECO:0008006" key="3">
    <source>
        <dbReference type="Google" id="ProtNLM"/>
    </source>
</evidence>
<gene>
    <name evidence="1" type="ORF">P9847_07785</name>
</gene>
<dbReference type="EMBL" id="JARTLD010000018">
    <property type="protein sequence ID" value="MED5017211.1"/>
    <property type="molecule type" value="Genomic_DNA"/>
</dbReference>
<comment type="caution">
    <text evidence="1">The sequence shown here is derived from an EMBL/GenBank/DDBJ whole genome shotgun (WGS) entry which is preliminary data.</text>
</comment>
<proteinExistence type="predicted"/>
<dbReference type="InterPro" id="IPR040442">
    <property type="entry name" value="Pyrv_kinase-like_dom_sf"/>
</dbReference>
<dbReference type="SUPFAM" id="SSF51621">
    <property type="entry name" value="Phosphoenolpyruvate/pyruvate domain"/>
    <property type="match status" value="1"/>
</dbReference>
<dbReference type="Proteomes" id="UP001343257">
    <property type="component" value="Unassembled WGS sequence"/>
</dbReference>
<reference evidence="1 2" key="1">
    <citation type="submission" date="2023-03" db="EMBL/GenBank/DDBJ databases">
        <title>Bacillus Genome Sequencing.</title>
        <authorList>
            <person name="Dunlap C."/>
        </authorList>
    </citation>
    <scope>NUCLEOTIDE SEQUENCE [LARGE SCALE GENOMIC DNA]</scope>
    <source>
        <strain evidence="1 2">NRS-52</strain>
    </source>
</reference>
<dbReference type="InterPro" id="IPR015813">
    <property type="entry name" value="Pyrv/PenolPyrv_kinase-like_dom"/>
</dbReference>
<organism evidence="1 2">
    <name type="scientific">Paenibacillus chibensis</name>
    <dbReference type="NCBI Taxonomy" id="59846"/>
    <lineage>
        <taxon>Bacteria</taxon>
        <taxon>Bacillati</taxon>
        <taxon>Bacillota</taxon>
        <taxon>Bacilli</taxon>
        <taxon>Bacillales</taxon>
        <taxon>Paenibacillaceae</taxon>
        <taxon>Paenibacillus</taxon>
    </lineage>
</organism>
<evidence type="ECO:0000313" key="1">
    <source>
        <dbReference type="EMBL" id="MED5017211.1"/>
    </source>
</evidence>
<sequence length="384" mass="43286">MSSFMEAVNADKRQECNTSLKDEGQARAGSLPEIASLVELTLIGSMTREQAILAVDPYSIGNILRDSETFFGESHDLGAPERLLAWSDEVRRLKVVAENVSYPLEQPDRLNGTSGLMLLRVDSWLESGHLKELYEEWALQYTSGRYRTLVHPSIALRERLMYRWKGHMETMLHHLNEGMLSIALVSGRDMPESDSLEAVQLTDLRDIQLEALFRASLTCYRQGMDHRLEILIPYPADLEEWSHMHDWIEKVAGETLCHQRRAVTYSIGALLSADASTHLAADLARCADLLVLDCKGKVEAEERPEEIYERLQTLAGCIRKAKPNVLLRVSGLTFPSDLPVLYRMNADEAGLEPESMPAFRLAAAQWELREEGRSPNVSKALPLK</sequence>
<name>A0ABU6PQR2_9BACL</name>
<accession>A0ABU6PQR2</accession>
<keyword evidence="2" id="KW-1185">Reference proteome</keyword>
<dbReference type="RefSeq" id="WP_328276743.1">
    <property type="nucleotide sequence ID" value="NZ_JARTLD010000018.1"/>
</dbReference>
<dbReference type="Gene3D" id="3.20.20.60">
    <property type="entry name" value="Phosphoenolpyruvate-binding domains"/>
    <property type="match status" value="1"/>
</dbReference>
<evidence type="ECO:0000313" key="2">
    <source>
        <dbReference type="Proteomes" id="UP001343257"/>
    </source>
</evidence>